<evidence type="ECO:0000313" key="1">
    <source>
        <dbReference type="EMBL" id="RHN81663.1"/>
    </source>
</evidence>
<evidence type="ECO:0000313" key="2">
    <source>
        <dbReference type="Proteomes" id="UP000265566"/>
    </source>
</evidence>
<name>A0A396JZU9_MEDTR</name>
<comment type="caution">
    <text evidence="1">The sequence shown here is derived from an EMBL/GenBank/DDBJ whole genome shotgun (WGS) entry which is preliminary data.</text>
</comment>
<dbReference type="AlphaFoldDB" id="A0A396JZU9"/>
<dbReference type="Gramene" id="rna5735">
    <property type="protein sequence ID" value="RHN81663.1"/>
    <property type="gene ID" value="gene5735"/>
</dbReference>
<accession>A0A396JZU9</accession>
<organism evidence="1 2">
    <name type="scientific">Medicago truncatula</name>
    <name type="common">Barrel medic</name>
    <name type="synonym">Medicago tribuloides</name>
    <dbReference type="NCBI Taxonomy" id="3880"/>
    <lineage>
        <taxon>Eukaryota</taxon>
        <taxon>Viridiplantae</taxon>
        <taxon>Streptophyta</taxon>
        <taxon>Embryophyta</taxon>
        <taxon>Tracheophyta</taxon>
        <taxon>Spermatophyta</taxon>
        <taxon>Magnoliopsida</taxon>
        <taxon>eudicotyledons</taxon>
        <taxon>Gunneridae</taxon>
        <taxon>Pentapetalae</taxon>
        <taxon>rosids</taxon>
        <taxon>fabids</taxon>
        <taxon>Fabales</taxon>
        <taxon>Fabaceae</taxon>
        <taxon>Papilionoideae</taxon>
        <taxon>50 kb inversion clade</taxon>
        <taxon>NPAAA clade</taxon>
        <taxon>Hologalegina</taxon>
        <taxon>IRL clade</taxon>
        <taxon>Trifolieae</taxon>
        <taxon>Medicago</taxon>
    </lineage>
</organism>
<reference evidence="2" key="1">
    <citation type="journal article" date="2018" name="Nat. Plants">
        <title>Whole-genome landscape of Medicago truncatula symbiotic genes.</title>
        <authorList>
            <person name="Pecrix Y."/>
            <person name="Staton S.E."/>
            <person name="Sallet E."/>
            <person name="Lelandais-Briere C."/>
            <person name="Moreau S."/>
            <person name="Carrere S."/>
            <person name="Blein T."/>
            <person name="Jardinaud M.F."/>
            <person name="Latrasse D."/>
            <person name="Zouine M."/>
            <person name="Zahm M."/>
            <person name="Kreplak J."/>
            <person name="Mayjonade B."/>
            <person name="Satge C."/>
            <person name="Perez M."/>
            <person name="Cauet S."/>
            <person name="Marande W."/>
            <person name="Chantry-Darmon C."/>
            <person name="Lopez-Roques C."/>
            <person name="Bouchez O."/>
            <person name="Berard A."/>
            <person name="Debelle F."/>
            <person name="Munos S."/>
            <person name="Bendahmane A."/>
            <person name="Berges H."/>
            <person name="Niebel A."/>
            <person name="Buitink J."/>
            <person name="Frugier F."/>
            <person name="Benhamed M."/>
            <person name="Crespi M."/>
            <person name="Gouzy J."/>
            <person name="Gamas P."/>
        </authorList>
    </citation>
    <scope>NUCLEOTIDE SEQUENCE [LARGE SCALE GENOMIC DNA]</scope>
    <source>
        <strain evidence="2">cv. Jemalong A17</strain>
    </source>
</reference>
<gene>
    <name evidence="1" type="ORF">MtrunA17_Chr1g0201591</name>
</gene>
<dbReference type="Proteomes" id="UP000265566">
    <property type="component" value="Chromosome 1"/>
</dbReference>
<sequence>MDGPYPSPNLHVIKYAHNIKEVRFCSLCLTRYIQSIFLKHRS</sequence>
<protein>
    <submittedName>
        <fullName evidence="1">Uncharacterized protein</fullName>
    </submittedName>
</protein>
<proteinExistence type="predicted"/>
<dbReference type="EMBL" id="PSQE01000001">
    <property type="protein sequence ID" value="RHN81663.1"/>
    <property type="molecule type" value="Genomic_DNA"/>
</dbReference>